<dbReference type="EMBL" id="GBRH01273976">
    <property type="protein sequence ID" value="JAD23919.1"/>
    <property type="molecule type" value="Transcribed_RNA"/>
</dbReference>
<name>A0A0A8YDD3_ARUDO</name>
<protein>
    <recommendedName>
        <fullName evidence="2">Protein kinase domain-containing protein</fullName>
    </recommendedName>
</protein>
<dbReference type="AlphaFoldDB" id="A0A0A8YDD3"/>
<sequence>MFKPGRQYRECIAETFKDFPHSALVLLNNLLALEPEARGTAASALQSDVGST</sequence>
<reference evidence="1" key="2">
    <citation type="journal article" date="2015" name="Data Brief">
        <title>Shoot transcriptome of the giant reed, Arundo donax.</title>
        <authorList>
            <person name="Barrero R.A."/>
            <person name="Guerrero F.D."/>
            <person name="Moolhuijzen P."/>
            <person name="Goolsby J.A."/>
            <person name="Tidwell J."/>
            <person name="Bellgard S.E."/>
            <person name="Bellgard M.I."/>
        </authorList>
    </citation>
    <scope>NUCLEOTIDE SEQUENCE</scope>
    <source>
        <tissue evidence="1">Shoot tissue taken approximately 20 cm above the soil surface</tissue>
    </source>
</reference>
<dbReference type="Gene3D" id="1.10.510.10">
    <property type="entry name" value="Transferase(Phosphotransferase) domain 1"/>
    <property type="match status" value="1"/>
</dbReference>
<proteinExistence type="predicted"/>
<evidence type="ECO:0008006" key="2">
    <source>
        <dbReference type="Google" id="ProtNLM"/>
    </source>
</evidence>
<reference evidence="1" key="1">
    <citation type="submission" date="2014-09" db="EMBL/GenBank/DDBJ databases">
        <authorList>
            <person name="Magalhaes I.L.F."/>
            <person name="Oliveira U."/>
            <person name="Santos F.R."/>
            <person name="Vidigal T.H.D.A."/>
            <person name="Brescovit A.D."/>
            <person name="Santos A.J."/>
        </authorList>
    </citation>
    <scope>NUCLEOTIDE SEQUENCE</scope>
    <source>
        <tissue evidence="1">Shoot tissue taken approximately 20 cm above the soil surface</tissue>
    </source>
</reference>
<accession>A0A0A8YDD3</accession>
<evidence type="ECO:0000313" key="1">
    <source>
        <dbReference type="EMBL" id="JAD23919.1"/>
    </source>
</evidence>
<organism evidence="1">
    <name type="scientific">Arundo donax</name>
    <name type="common">Giant reed</name>
    <name type="synonym">Donax arundinaceus</name>
    <dbReference type="NCBI Taxonomy" id="35708"/>
    <lineage>
        <taxon>Eukaryota</taxon>
        <taxon>Viridiplantae</taxon>
        <taxon>Streptophyta</taxon>
        <taxon>Embryophyta</taxon>
        <taxon>Tracheophyta</taxon>
        <taxon>Spermatophyta</taxon>
        <taxon>Magnoliopsida</taxon>
        <taxon>Liliopsida</taxon>
        <taxon>Poales</taxon>
        <taxon>Poaceae</taxon>
        <taxon>PACMAD clade</taxon>
        <taxon>Arundinoideae</taxon>
        <taxon>Arundineae</taxon>
        <taxon>Arundo</taxon>
    </lineage>
</organism>